<dbReference type="InterPro" id="IPR021762">
    <property type="entry name" value="DUF3325"/>
</dbReference>
<evidence type="ECO:0000313" key="2">
    <source>
        <dbReference type="EMBL" id="ATJ91293.1"/>
    </source>
</evidence>
<organism evidence="2 3">
    <name type="scientific">Acetobacter tropicalis</name>
    <dbReference type="NCBI Taxonomy" id="104102"/>
    <lineage>
        <taxon>Bacteria</taxon>
        <taxon>Pseudomonadati</taxon>
        <taxon>Pseudomonadota</taxon>
        <taxon>Alphaproteobacteria</taxon>
        <taxon>Acetobacterales</taxon>
        <taxon>Acetobacteraceae</taxon>
        <taxon>Acetobacter</taxon>
    </lineage>
</organism>
<name>A0A291PII2_9PROT</name>
<feature type="transmembrane region" description="Helical" evidence="1">
    <location>
        <begin position="12"/>
        <end position="31"/>
    </location>
</feature>
<gene>
    <name evidence="2" type="ORF">CIW82_11895</name>
</gene>
<feature type="transmembrane region" description="Helical" evidence="1">
    <location>
        <begin position="77"/>
        <end position="101"/>
    </location>
</feature>
<dbReference type="EMBL" id="CP022699">
    <property type="protein sequence ID" value="ATJ91293.1"/>
    <property type="molecule type" value="Genomic_DNA"/>
</dbReference>
<dbReference type="Pfam" id="PF11804">
    <property type="entry name" value="DUF3325"/>
    <property type="match status" value="1"/>
</dbReference>
<keyword evidence="1" id="KW-1133">Transmembrane helix</keyword>
<accession>A0A291PII2</accession>
<sequence>MAHGLRGKGEILMLLPIACLALAAVCLLAFATPRQATTLFTPPLLPRHQSFLRTAGFFLLATSFLLCCLAAHAARMLLALTGLLGVYAVLIALCCTAWMHWKKKPSPARKITRTDHKR</sequence>
<keyword evidence="1" id="KW-0812">Transmembrane</keyword>
<feature type="transmembrane region" description="Helical" evidence="1">
    <location>
        <begin position="51"/>
        <end position="70"/>
    </location>
</feature>
<proteinExistence type="predicted"/>
<evidence type="ECO:0000256" key="1">
    <source>
        <dbReference type="SAM" id="Phobius"/>
    </source>
</evidence>
<protein>
    <submittedName>
        <fullName evidence="2">DUF3325 domain-containing protein</fullName>
    </submittedName>
</protein>
<keyword evidence="1" id="KW-0472">Membrane</keyword>
<evidence type="ECO:0000313" key="3">
    <source>
        <dbReference type="Proteomes" id="UP000220394"/>
    </source>
</evidence>
<dbReference type="Proteomes" id="UP000220394">
    <property type="component" value="Chromosome"/>
</dbReference>
<dbReference type="AlphaFoldDB" id="A0A291PII2"/>
<dbReference type="KEGG" id="ato:CIW82_11895"/>
<reference evidence="2 3" key="1">
    <citation type="submission" date="2017-08" db="EMBL/GenBank/DDBJ databases">
        <title>Complete Genome Sequence of Acetobacter tropicalis Oregon-R-modENCODE STRAIN BDGP1, an acetic acid bacterium isolated from Drosophila melanogaster gut.</title>
        <authorList>
            <person name="Wan K.H."/>
            <person name="Yu C."/>
            <person name="Park S."/>
            <person name="Hammonds A.S."/>
            <person name="Booth B.W."/>
            <person name="Celniker S.E."/>
        </authorList>
    </citation>
    <scope>NUCLEOTIDE SEQUENCE [LARGE SCALE GENOMIC DNA]</scope>
    <source>
        <strain evidence="2 3">BDGP1</strain>
    </source>
</reference>